<dbReference type="RefSeq" id="XP_010847825.1">
    <property type="nucleotide sequence ID" value="XM_010849523.1"/>
</dbReference>
<evidence type="ECO:0000256" key="23">
    <source>
        <dbReference type="SAM" id="MobiDB-lite"/>
    </source>
</evidence>
<dbReference type="EC" id="2.1.1.6" evidence="4"/>
<dbReference type="GO" id="GO:0016206">
    <property type="term" value="F:catechol O-methyltransferase activity"/>
    <property type="evidence" value="ECO:0007669"/>
    <property type="project" value="UniProtKB-EC"/>
</dbReference>
<evidence type="ECO:0000256" key="15">
    <source>
        <dbReference type="ARBA" id="ARBA00045199"/>
    </source>
</evidence>
<evidence type="ECO:0000256" key="22">
    <source>
        <dbReference type="ARBA" id="ARBA00049079"/>
    </source>
</evidence>
<evidence type="ECO:0000256" key="5">
    <source>
        <dbReference type="ARBA" id="ARBA00016706"/>
    </source>
</evidence>
<dbReference type="InterPro" id="IPR029063">
    <property type="entry name" value="SAM-dependent_MTases_sf"/>
</dbReference>
<evidence type="ECO:0000256" key="16">
    <source>
        <dbReference type="ARBA" id="ARBA00047302"/>
    </source>
</evidence>
<evidence type="ECO:0000256" key="18">
    <source>
        <dbReference type="ARBA" id="ARBA00047582"/>
    </source>
</evidence>
<evidence type="ECO:0000256" key="14">
    <source>
        <dbReference type="ARBA" id="ARBA00033047"/>
    </source>
</evidence>
<evidence type="ECO:0000256" key="19">
    <source>
        <dbReference type="ARBA" id="ARBA00047586"/>
    </source>
</evidence>
<comment type="catalytic activity">
    <reaction evidence="21">
        <text>4-hydroxyestrone + S-adenosyl-L-methionine = 4-methoxyestrone + S-adenosyl-L-homocysteine + H(+)</text>
        <dbReference type="Rhea" id="RHEA:53104"/>
        <dbReference type="ChEBI" id="CHEBI:15378"/>
        <dbReference type="ChEBI" id="CHEBI:57856"/>
        <dbReference type="ChEBI" id="CHEBI:59789"/>
        <dbReference type="ChEBI" id="CHEBI:87602"/>
        <dbReference type="ChEBI" id="CHEBI:136972"/>
    </reaction>
    <physiologicalReaction direction="left-to-right" evidence="21">
        <dbReference type="Rhea" id="RHEA:53105"/>
    </physiologicalReaction>
</comment>
<dbReference type="GO" id="GO:0007605">
    <property type="term" value="P:sensory perception of sound"/>
    <property type="evidence" value="ECO:0007669"/>
    <property type="project" value="UniProtKB-KW"/>
</dbReference>
<keyword evidence="7" id="KW-0808">Transferase</keyword>
<keyword evidence="12" id="KW-0128">Catecholamine metabolism</keyword>
<dbReference type="AlphaFoldDB" id="A0A6P3IAB6"/>
<dbReference type="InterPro" id="IPR001611">
    <property type="entry name" value="Leu-rich_rpt"/>
</dbReference>
<comment type="subcellular location">
    <subcellularLocation>
        <location evidence="2">Cell membrane</location>
        <topology evidence="2">Single-pass type II membrane protein</topology>
        <orientation evidence="2">Extracellular side</orientation>
    </subcellularLocation>
    <subcellularLocation>
        <location evidence="3">Endoplasmic reticulum</location>
    </subcellularLocation>
</comment>
<dbReference type="GO" id="GO:0042417">
    <property type="term" value="P:dopamine metabolic process"/>
    <property type="evidence" value="ECO:0007669"/>
    <property type="project" value="TreeGrafter"/>
</dbReference>
<comment type="catalytic activity">
    <reaction evidence="16">
        <text>2-hydroxy-17beta-estradiol + S-adenosyl-L-methionine = 2-methoxy-17beta-estradiol + S-adenosyl-L-homocysteine + H(+)</text>
        <dbReference type="Rhea" id="RHEA:53088"/>
        <dbReference type="ChEBI" id="CHEBI:15378"/>
        <dbReference type="ChEBI" id="CHEBI:28744"/>
        <dbReference type="ChEBI" id="CHEBI:28955"/>
        <dbReference type="ChEBI" id="CHEBI:57856"/>
        <dbReference type="ChEBI" id="CHEBI:59789"/>
    </reaction>
    <physiologicalReaction direction="left-to-right" evidence="16">
        <dbReference type="Rhea" id="RHEA:53089"/>
    </physiologicalReaction>
</comment>
<dbReference type="SUPFAM" id="SSF52058">
    <property type="entry name" value="L domain-like"/>
    <property type="match status" value="1"/>
</dbReference>
<organism evidence="24 25">
    <name type="scientific">Bison bison bison</name>
    <name type="common">North American plains bison</name>
    <dbReference type="NCBI Taxonomy" id="43346"/>
    <lineage>
        <taxon>Eukaryota</taxon>
        <taxon>Metazoa</taxon>
        <taxon>Chordata</taxon>
        <taxon>Craniata</taxon>
        <taxon>Vertebrata</taxon>
        <taxon>Euteleostomi</taxon>
        <taxon>Mammalia</taxon>
        <taxon>Eutheria</taxon>
        <taxon>Laurasiatheria</taxon>
        <taxon>Artiodactyla</taxon>
        <taxon>Ruminantia</taxon>
        <taxon>Pecora</taxon>
        <taxon>Bovidae</taxon>
        <taxon>Bovinae</taxon>
        <taxon>Bison</taxon>
    </lineage>
</organism>
<keyword evidence="9" id="KW-1009">Hearing</keyword>
<feature type="compositionally biased region" description="Low complexity" evidence="23">
    <location>
        <begin position="271"/>
        <end position="287"/>
    </location>
</feature>
<evidence type="ECO:0000256" key="8">
    <source>
        <dbReference type="ARBA" id="ARBA00022691"/>
    </source>
</evidence>
<evidence type="ECO:0000256" key="20">
    <source>
        <dbReference type="ARBA" id="ARBA00048257"/>
    </source>
</evidence>
<dbReference type="InterPro" id="IPR002935">
    <property type="entry name" value="SAM_O-MeTrfase"/>
</dbReference>
<evidence type="ECO:0000256" key="7">
    <source>
        <dbReference type="ARBA" id="ARBA00022679"/>
    </source>
</evidence>
<evidence type="ECO:0000256" key="4">
    <source>
        <dbReference type="ARBA" id="ARBA00012880"/>
    </source>
</evidence>
<dbReference type="GeneID" id="104995590"/>
<dbReference type="PROSITE" id="PS51450">
    <property type="entry name" value="LRR"/>
    <property type="match status" value="1"/>
</dbReference>
<dbReference type="InterPro" id="IPR032675">
    <property type="entry name" value="LRR_dom_sf"/>
</dbReference>
<keyword evidence="24" id="KW-1185">Reference proteome</keyword>
<dbReference type="Pfam" id="PF14580">
    <property type="entry name" value="LRR_9"/>
    <property type="match status" value="1"/>
</dbReference>
<evidence type="ECO:0000256" key="21">
    <source>
        <dbReference type="ARBA" id="ARBA00049049"/>
    </source>
</evidence>
<evidence type="ECO:0000256" key="1">
    <source>
        <dbReference type="ARBA" id="ARBA00003256"/>
    </source>
</evidence>
<evidence type="ECO:0000256" key="9">
    <source>
        <dbReference type="ARBA" id="ARBA00022740"/>
    </source>
</evidence>
<comment type="similarity">
    <text evidence="13">Belongs to the class I-like SAM-binding methyltransferase superfamily. Cation-dependent O-methyltransferase family.</text>
</comment>
<evidence type="ECO:0000256" key="13">
    <source>
        <dbReference type="ARBA" id="ARBA00023453"/>
    </source>
</evidence>
<evidence type="ECO:0000256" key="10">
    <source>
        <dbReference type="ARBA" id="ARBA00022824"/>
    </source>
</evidence>
<dbReference type="Pfam" id="PF01596">
    <property type="entry name" value="Methyltransf_3"/>
    <property type="match status" value="1"/>
</dbReference>
<dbReference type="Gene3D" id="3.80.10.10">
    <property type="entry name" value="Ribonuclease Inhibitor"/>
    <property type="match status" value="1"/>
</dbReference>
<dbReference type="FunFam" id="3.40.50.150:FF:000054">
    <property type="entry name" value="Catechol O-methyltransferase"/>
    <property type="match status" value="1"/>
</dbReference>
<accession>A0A6P3IAB6</accession>
<dbReference type="OrthoDB" id="186626at2759"/>
<dbReference type="SUPFAM" id="SSF53335">
    <property type="entry name" value="S-adenosyl-L-methionine-dependent methyltransferases"/>
    <property type="match status" value="1"/>
</dbReference>
<name>A0A6P3IAB6_BISBB</name>
<keyword evidence="11" id="KW-0531">Neurotransmitter degradation</keyword>
<dbReference type="PANTHER" id="PTHR43836">
    <property type="entry name" value="CATECHOL O-METHYLTRANSFERASE 1-RELATED"/>
    <property type="match status" value="1"/>
</dbReference>
<dbReference type="PROSITE" id="PS51682">
    <property type="entry name" value="SAM_OMT_I"/>
    <property type="match status" value="1"/>
</dbReference>
<comment type="function">
    <text evidence="15">Catalyzes the O-methylation, and thereby the inactivation, of catecholamine neurotransmitters and catechol hormones. Required for auditory function. Component of the cochlear hair cell's mechanotransduction (MET) machinery. Involved in the assembly of the asymmetric tip-link MET complex. Required for transportation of TMC1 and TMC2 proteins into the mechanically sensitive stereocilia of the hair cells. The function in MET is independent of the enzymatic activity.</text>
</comment>
<keyword evidence="8" id="KW-0949">S-adenosyl-L-methionine</keyword>
<comment type="catalytic activity">
    <reaction evidence="17">
        <text>4-hydroxy-17beta-estradiol + S-adenosyl-L-methionine = 4-methoxy-17beta-estradiol + S-adenosyl-L-homocysteine + H(+)</text>
        <dbReference type="Rhea" id="RHEA:53096"/>
        <dbReference type="ChEBI" id="CHEBI:15378"/>
        <dbReference type="ChEBI" id="CHEBI:57856"/>
        <dbReference type="ChEBI" id="CHEBI:59789"/>
        <dbReference type="ChEBI" id="CHEBI:62845"/>
        <dbReference type="ChEBI" id="CHEBI:136975"/>
    </reaction>
    <physiologicalReaction direction="left-to-right" evidence="17">
        <dbReference type="Rhea" id="RHEA:53097"/>
    </physiologicalReaction>
</comment>
<evidence type="ECO:0000256" key="12">
    <source>
        <dbReference type="ARBA" id="ARBA00022939"/>
    </source>
</evidence>
<dbReference type="Proteomes" id="UP000515208">
    <property type="component" value="Unplaced"/>
</dbReference>
<comment type="catalytic activity">
    <reaction evidence="20">
        <text>2-hydroxyestrone + S-adenosyl-L-methionine = 2-hydroxy-3-methoxy-estrone + S-adenosyl-L-homocysteine + H(+)</text>
        <dbReference type="Rhea" id="RHEA:53108"/>
        <dbReference type="ChEBI" id="CHEBI:1156"/>
        <dbReference type="ChEBI" id="CHEBI:15378"/>
        <dbReference type="ChEBI" id="CHEBI:57856"/>
        <dbReference type="ChEBI" id="CHEBI:59789"/>
        <dbReference type="ChEBI" id="CHEBI:136980"/>
    </reaction>
    <physiologicalReaction direction="left-to-right" evidence="20">
        <dbReference type="Rhea" id="RHEA:53109"/>
    </physiologicalReaction>
</comment>
<keyword evidence="10" id="KW-0256">Endoplasmic reticulum</keyword>
<evidence type="ECO:0000313" key="25">
    <source>
        <dbReference type="RefSeq" id="XP_010847825.1"/>
    </source>
</evidence>
<evidence type="ECO:0000256" key="17">
    <source>
        <dbReference type="ARBA" id="ARBA00047350"/>
    </source>
</evidence>
<comment type="catalytic activity">
    <reaction evidence="22">
        <text>2-hydroxy-17beta-estradiol + S-adenosyl-L-methionine = 2-hydroxy-3-methoxy-17beta-estradiol + S-adenosyl-L-homocysteine + H(+)</text>
        <dbReference type="Rhea" id="RHEA:53092"/>
        <dbReference type="ChEBI" id="CHEBI:15378"/>
        <dbReference type="ChEBI" id="CHEBI:28744"/>
        <dbReference type="ChEBI" id="CHEBI:57856"/>
        <dbReference type="ChEBI" id="CHEBI:59789"/>
        <dbReference type="ChEBI" id="CHEBI:89268"/>
    </reaction>
    <physiologicalReaction direction="left-to-right" evidence="22">
        <dbReference type="Rhea" id="RHEA:53093"/>
    </physiologicalReaction>
</comment>
<evidence type="ECO:0000256" key="2">
    <source>
        <dbReference type="ARBA" id="ARBA00004228"/>
    </source>
</evidence>
<feature type="compositionally biased region" description="Polar residues" evidence="23">
    <location>
        <begin position="309"/>
        <end position="323"/>
    </location>
</feature>
<dbReference type="GO" id="GO:0032259">
    <property type="term" value="P:methylation"/>
    <property type="evidence" value="ECO:0007669"/>
    <property type="project" value="UniProtKB-KW"/>
</dbReference>
<dbReference type="GO" id="GO:0032502">
    <property type="term" value="P:developmental process"/>
    <property type="evidence" value="ECO:0007669"/>
    <property type="project" value="TreeGrafter"/>
</dbReference>
<keyword evidence="6" id="KW-0489">Methyltransferase</keyword>
<comment type="catalytic activity">
    <reaction evidence="19">
        <text>2-hydroxyestrone + S-adenosyl-L-methionine = 2-methoxyestrone + S-adenosyl-L-homocysteine + H(+)</text>
        <dbReference type="Rhea" id="RHEA:53100"/>
        <dbReference type="ChEBI" id="CHEBI:1156"/>
        <dbReference type="ChEBI" id="CHEBI:1189"/>
        <dbReference type="ChEBI" id="CHEBI:15378"/>
        <dbReference type="ChEBI" id="CHEBI:57856"/>
        <dbReference type="ChEBI" id="CHEBI:59789"/>
    </reaction>
    <physiologicalReaction direction="left-to-right" evidence="19">
        <dbReference type="Rhea" id="RHEA:53101"/>
    </physiologicalReaction>
</comment>
<evidence type="ECO:0000313" key="24">
    <source>
        <dbReference type="Proteomes" id="UP000515208"/>
    </source>
</evidence>
<dbReference type="GO" id="GO:0042424">
    <property type="term" value="P:catecholamine catabolic process"/>
    <property type="evidence" value="ECO:0007669"/>
    <property type="project" value="TreeGrafter"/>
</dbReference>
<proteinExistence type="inferred from homology"/>
<gene>
    <name evidence="25" type="primary">LOC104995590</name>
</gene>
<sequence>MNKRNYMNTSVQEPPLDYSFRSIHVTQDLLSEEPRTGLRPVRHAKSGKSMTQSLWLNNNVLTDLRDFNHAVSQLLEHPENLAWIDLSFNDLTSIDPVLTTFFNLSVLYLHGNSIQRLGEVNKLAALPRLRSLTLHGNPIEEEKGYRQYVLCTLPHITTFDFSGVTKADRTTAEVWKRMNIKPKKVRIKHNITLSHAKTPPKSEAERVGRGVAHLLQVGEGDGLAGQHLMGLAVFNMDGGALSQAQSCDAHLAVLARMEESSACSSGLSPHSRAPPAAAAPGPSPRSRCYSSTPWRGSGRALRPRRGGTASVTSPSGHMTGTRIQQGSSSPQGLPLLSYALIFPSRSLQPRAQVGTMSPAIALAFLPLVVTLLVRYRHYFRLLVRTVLLRSLRDCLSGLRMEERAFSYVLTHALPGDPGQILTTLDHWSSHCEYLSHMGPAKGQILMRLVEEKAPASALELGTYCGYSTLLIARALPPGGRLLTVERDPRTAAVAEKLIRLAGFDEHTVELIVGRSEEVIPRLRTQYQLSRADLVLLAHRPRCYLRDLQLLEGHALLPAGATVLADHVLFPGAPRFLQYAKSCGRYRCRLHHTGLPDFPAIKDGIAQLTYAGPG</sequence>
<evidence type="ECO:0000256" key="11">
    <source>
        <dbReference type="ARBA" id="ARBA00022867"/>
    </source>
</evidence>
<dbReference type="GO" id="GO:0005783">
    <property type="term" value="C:endoplasmic reticulum"/>
    <property type="evidence" value="ECO:0007669"/>
    <property type="project" value="UniProtKB-SubCell"/>
</dbReference>
<dbReference type="CDD" id="cd02440">
    <property type="entry name" value="AdoMet_MTases"/>
    <property type="match status" value="1"/>
</dbReference>
<dbReference type="PANTHER" id="PTHR43836:SF1">
    <property type="entry name" value="TRANSMEMBRANE O-METHYLTRANSFERASE"/>
    <property type="match status" value="1"/>
</dbReference>
<protein>
    <recommendedName>
        <fullName evidence="5">Catechol O-methyltransferase</fullName>
        <ecNumber evidence="4">2.1.1.6</ecNumber>
    </recommendedName>
    <alternativeName>
        <fullName evidence="14">Catechol O-methyltransferase 2</fullName>
    </alternativeName>
</protein>
<evidence type="ECO:0000256" key="3">
    <source>
        <dbReference type="ARBA" id="ARBA00004240"/>
    </source>
</evidence>
<dbReference type="GO" id="GO:0005886">
    <property type="term" value="C:plasma membrane"/>
    <property type="evidence" value="ECO:0007669"/>
    <property type="project" value="UniProtKB-SubCell"/>
</dbReference>
<comment type="catalytic activity">
    <reaction evidence="18">
        <text>a catechol + S-adenosyl-L-methionine = a guaiacol + S-adenosyl-L-homocysteine + H(+)</text>
        <dbReference type="Rhea" id="RHEA:17877"/>
        <dbReference type="ChEBI" id="CHEBI:15378"/>
        <dbReference type="ChEBI" id="CHEBI:33566"/>
        <dbReference type="ChEBI" id="CHEBI:57856"/>
        <dbReference type="ChEBI" id="CHEBI:59789"/>
        <dbReference type="ChEBI" id="CHEBI:134251"/>
        <dbReference type="EC" id="2.1.1.6"/>
    </reaction>
    <physiologicalReaction direction="left-to-right" evidence="18">
        <dbReference type="Rhea" id="RHEA:17878"/>
    </physiologicalReaction>
</comment>
<dbReference type="Gene3D" id="3.40.50.150">
    <property type="entry name" value="Vaccinia Virus protein VP39"/>
    <property type="match status" value="1"/>
</dbReference>
<dbReference type="KEGG" id="bbis:104995590"/>
<evidence type="ECO:0000256" key="6">
    <source>
        <dbReference type="ARBA" id="ARBA00022603"/>
    </source>
</evidence>
<feature type="region of interest" description="Disordered" evidence="23">
    <location>
        <begin position="263"/>
        <end position="329"/>
    </location>
</feature>
<reference evidence="25" key="1">
    <citation type="submission" date="2025-08" db="UniProtKB">
        <authorList>
            <consortium name="RefSeq"/>
        </authorList>
    </citation>
    <scope>IDENTIFICATION</scope>
    <source>
        <tissue evidence="25">Blood</tissue>
    </source>
</reference>
<comment type="function">
    <text evidence="1">Catalyzes the O-methylation, and thereby the inactivation, of catecholamine neurotransmitters and catechol hormones. Also shortens the biological half-lives of certain neuroactive drugs, like L-DOPA, alpha-methyl DOPA and isoproterenol.</text>
</comment>